<dbReference type="PROSITE" id="PS00798">
    <property type="entry name" value="ALDOKETO_REDUCTASE_1"/>
    <property type="match status" value="1"/>
</dbReference>
<organism evidence="5 6">
    <name type="scientific">Sporosarcina siberiensis</name>
    <dbReference type="NCBI Taxonomy" id="1365606"/>
    <lineage>
        <taxon>Bacteria</taxon>
        <taxon>Bacillati</taxon>
        <taxon>Bacillota</taxon>
        <taxon>Bacilli</taxon>
        <taxon>Bacillales</taxon>
        <taxon>Caryophanaceae</taxon>
        <taxon>Sporosarcina</taxon>
    </lineage>
</organism>
<evidence type="ECO:0000313" key="6">
    <source>
        <dbReference type="Proteomes" id="UP001597218"/>
    </source>
</evidence>
<evidence type="ECO:0000256" key="3">
    <source>
        <dbReference type="ARBA" id="ARBA00023002"/>
    </source>
</evidence>
<comment type="caution">
    <text evidence="5">The sequence shown here is derived from an EMBL/GenBank/DDBJ whole genome shotgun (WGS) entry which is preliminary data.</text>
</comment>
<dbReference type="Gene3D" id="3.20.20.100">
    <property type="entry name" value="NADP-dependent oxidoreductase domain"/>
    <property type="match status" value="1"/>
</dbReference>
<gene>
    <name evidence="5" type="ORF">ACFSFY_12400</name>
</gene>
<dbReference type="PANTHER" id="PTHR43827">
    <property type="entry name" value="2,5-DIKETO-D-GLUCONIC ACID REDUCTASE"/>
    <property type="match status" value="1"/>
</dbReference>
<dbReference type="InterPro" id="IPR023210">
    <property type="entry name" value="NADP_OxRdtase_dom"/>
</dbReference>
<dbReference type="SUPFAM" id="SSF51430">
    <property type="entry name" value="NAD(P)-linked oxidoreductase"/>
    <property type="match status" value="1"/>
</dbReference>
<dbReference type="RefSeq" id="WP_381538469.1">
    <property type="nucleotide sequence ID" value="NZ_JBHUGI010000032.1"/>
</dbReference>
<evidence type="ECO:0000256" key="2">
    <source>
        <dbReference type="ARBA" id="ARBA00022857"/>
    </source>
</evidence>
<dbReference type="InterPro" id="IPR036812">
    <property type="entry name" value="NAD(P)_OxRdtase_dom_sf"/>
</dbReference>
<dbReference type="CDD" id="cd19071">
    <property type="entry name" value="AKR_AKR1-5-like"/>
    <property type="match status" value="1"/>
</dbReference>
<sequence>MKALTLNNGIDIPIVGSGTNTYGKEGNQYAGALRGDTEEIDWAIENGYRHFDSAQKYRNEEVLGKGIKKSSLPREDFFITTKLNTFEGFGGTDWAHAEIEKSLEKLQTDYIDLFLIHNPWDNHTEILEAWRILEDYYNRGVFKSIGVSNFKKEHLDIILENGSVPPAVNQIKSQVGNWNEELIDYNKKNDIATVAWSPLGGIDEKALQVLEEIGKPYGKKYAQVVLRYQIERDVIVIPKSHNKNRQAQSLAIFDFELTESDRDRIAQLPGSH</sequence>
<protein>
    <submittedName>
        <fullName evidence="5">Aldo/keto reductase family protein</fullName>
    </submittedName>
</protein>
<keyword evidence="3" id="KW-0560">Oxidoreductase</keyword>
<dbReference type="PIRSF" id="PIRSF000097">
    <property type="entry name" value="AKR"/>
    <property type="match status" value="1"/>
</dbReference>
<dbReference type="EMBL" id="JBHUGI010000032">
    <property type="protein sequence ID" value="MFD1928833.1"/>
    <property type="molecule type" value="Genomic_DNA"/>
</dbReference>
<evidence type="ECO:0000259" key="4">
    <source>
        <dbReference type="Pfam" id="PF00248"/>
    </source>
</evidence>
<dbReference type="InterPro" id="IPR020471">
    <property type="entry name" value="AKR"/>
</dbReference>
<dbReference type="PROSITE" id="PS00062">
    <property type="entry name" value="ALDOKETO_REDUCTASE_2"/>
    <property type="match status" value="1"/>
</dbReference>
<accession>A0ABW4SH24</accession>
<dbReference type="Pfam" id="PF00248">
    <property type="entry name" value="Aldo_ket_red"/>
    <property type="match status" value="1"/>
</dbReference>
<comment type="similarity">
    <text evidence="1">Belongs to the aldo/keto reductase family.</text>
</comment>
<feature type="domain" description="NADP-dependent oxidoreductase" evidence="4">
    <location>
        <begin position="16"/>
        <end position="267"/>
    </location>
</feature>
<dbReference type="PROSITE" id="PS00063">
    <property type="entry name" value="ALDOKETO_REDUCTASE_3"/>
    <property type="match status" value="1"/>
</dbReference>
<dbReference type="PRINTS" id="PR00069">
    <property type="entry name" value="ALDKETRDTASE"/>
</dbReference>
<keyword evidence="6" id="KW-1185">Reference proteome</keyword>
<evidence type="ECO:0000313" key="5">
    <source>
        <dbReference type="EMBL" id="MFD1928833.1"/>
    </source>
</evidence>
<evidence type="ECO:0000256" key="1">
    <source>
        <dbReference type="ARBA" id="ARBA00007905"/>
    </source>
</evidence>
<dbReference type="PANTHER" id="PTHR43827:SF3">
    <property type="entry name" value="NADP-DEPENDENT OXIDOREDUCTASE DOMAIN-CONTAINING PROTEIN"/>
    <property type="match status" value="1"/>
</dbReference>
<keyword evidence="2" id="KW-0521">NADP</keyword>
<proteinExistence type="inferred from homology"/>
<dbReference type="Proteomes" id="UP001597218">
    <property type="component" value="Unassembled WGS sequence"/>
</dbReference>
<dbReference type="InterPro" id="IPR018170">
    <property type="entry name" value="Aldo/ket_reductase_CS"/>
</dbReference>
<name>A0ABW4SH24_9BACL</name>
<reference evidence="6" key="1">
    <citation type="journal article" date="2019" name="Int. J. Syst. Evol. Microbiol.">
        <title>The Global Catalogue of Microorganisms (GCM) 10K type strain sequencing project: providing services to taxonomists for standard genome sequencing and annotation.</title>
        <authorList>
            <consortium name="The Broad Institute Genomics Platform"/>
            <consortium name="The Broad Institute Genome Sequencing Center for Infectious Disease"/>
            <person name="Wu L."/>
            <person name="Ma J."/>
        </authorList>
    </citation>
    <scope>NUCLEOTIDE SEQUENCE [LARGE SCALE GENOMIC DNA]</scope>
    <source>
        <strain evidence="6">CGMCC 4.7177</strain>
    </source>
</reference>